<gene>
    <name evidence="1" type="ORF">UFOPK3576_01447</name>
</gene>
<dbReference type="EMBL" id="CAFBMO010000081">
    <property type="protein sequence ID" value="CAB4916436.1"/>
    <property type="molecule type" value="Genomic_DNA"/>
</dbReference>
<evidence type="ECO:0000313" key="1">
    <source>
        <dbReference type="EMBL" id="CAB4916436.1"/>
    </source>
</evidence>
<sequence length="88" mass="9324">MAFTAAPSAPFLSPRPTQRAAAMAAASVTRISSRARLRSGTSLVLGVVIVLPPAQSLGLQADTRLLYPEVFWSHSAAPRHPSDGNERN</sequence>
<dbReference type="AlphaFoldDB" id="A0A6J7HC06"/>
<protein>
    <submittedName>
        <fullName evidence="1">Unannotated protein</fullName>
    </submittedName>
</protein>
<reference evidence="1" key="1">
    <citation type="submission" date="2020-05" db="EMBL/GenBank/DDBJ databases">
        <authorList>
            <person name="Chiriac C."/>
            <person name="Salcher M."/>
            <person name="Ghai R."/>
            <person name="Kavagutti S V."/>
        </authorList>
    </citation>
    <scope>NUCLEOTIDE SEQUENCE</scope>
</reference>
<accession>A0A6J7HC06</accession>
<organism evidence="1">
    <name type="scientific">freshwater metagenome</name>
    <dbReference type="NCBI Taxonomy" id="449393"/>
    <lineage>
        <taxon>unclassified sequences</taxon>
        <taxon>metagenomes</taxon>
        <taxon>ecological metagenomes</taxon>
    </lineage>
</organism>
<name>A0A6J7HC06_9ZZZZ</name>
<proteinExistence type="predicted"/>